<dbReference type="EMBL" id="CAVLEF010000156">
    <property type="protein sequence ID" value="CAK1552653.1"/>
    <property type="molecule type" value="Genomic_DNA"/>
</dbReference>
<dbReference type="AlphaFoldDB" id="A0AAV1JTM7"/>
<keyword evidence="5" id="KW-1185">Reference proteome</keyword>
<proteinExistence type="inferred from homology"/>
<dbReference type="Gene3D" id="3.40.50.300">
    <property type="entry name" value="P-loop containing nucleotide triphosphate hydrolases"/>
    <property type="match status" value="1"/>
</dbReference>
<evidence type="ECO:0000256" key="1">
    <source>
        <dbReference type="ARBA" id="ARBA00005771"/>
    </source>
</evidence>
<dbReference type="GO" id="GO:0008146">
    <property type="term" value="F:sulfotransferase activity"/>
    <property type="evidence" value="ECO:0007669"/>
    <property type="project" value="InterPro"/>
</dbReference>
<dbReference type="InterPro" id="IPR000863">
    <property type="entry name" value="Sulfotransferase_dom"/>
</dbReference>
<gene>
    <name evidence="4" type="ORF">LNINA_LOCUS11684</name>
</gene>
<evidence type="ECO:0000256" key="2">
    <source>
        <dbReference type="ARBA" id="ARBA00022679"/>
    </source>
</evidence>
<organism evidence="4 5">
    <name type="scientific">Leptosia nina</name>
    <dbReference type="NCBI Taxonomy" id="320188"/>
    <lineage>
        <taxon>Eukaryota</taxon>
        <taxon>Metazoa</taxon>
        <taxon>Ecdysozoa</taxon>
        <taxon>Arthropoda</taxon>
        <taxon>Hexapoda</taxon>
        <taxon>Insecta</taxon>
        <taxon>Pterygota</taxon>
        <taxon>Neoptera</taxon>
        <taxon>Endopterygota</taxon>
        <taxon>Lepidoptera</taxon>
        <taxon>Glossata</taxon>
        <taxon>Ditrysia</taxon>
        <taxon>Papilionoidea</taxon>
        <taxon>Pieridae</taxon>
        <taxon>Pierinae</taxon>
        <taxon>Leptosia</taxon>
    </lineage>
</organism>
<protein>
    <recommendedName>
        <fullName evidence="3">Sulfotransferase domain-containing protein</fullName>
    </recommendedName>
</protein>
<comment type="caution">
    <text evidence="4">The sequence shown here is derived from an EMBL/GenBank/DDBJ whole genome shotgun (WGS) entry which is preliminary data.</text>
</comment>
<evidence type="ECO:0000313" key="4">
    <source>
        <dbReference type="EMBL" id="CAK1552653.1"/>
    </source>
</evidence>
<name>A0AAV1JTM7_9NEOP</name>
<comment type="similarity">
    <text evidence="1">Belongs to the sulfotransferase 1 family.</text>
</comment>
<dbReference type="InterPro" id="IPR027417">
    <property type="entry name" value="P-loop_NTPase"/>
</dbReference>
<dbReference type="PANTHER" id="PTHR11783">
    <property type="entry name" value="SULFOTRANSFERASE SULT"/>
    <property type="match status" value="1"/>
</dbReference>
<keyword evidence="2" id="KW-0808">Transferase</keyword>
<dbReference type="Pfam" id="PF00685">
    <property type="entry name" value="Sulfotransfer_1"/>
    <property type="match status" value="1"/>
</dbReference>
<evidence type="ECO:0000259" key="3">
    <source>
        <dbReference type="Pfam" id="PF00685"/>
    </source>
</evidence>
<reference evidence="4 5" key="1">
    <citation type="submission" date="2023-11" db="EMBL/GenBank/DDBJ databases">
        <authorList>
            <person name="Okamura Y."/>
        </authorList>
    </citation>
    <scope>NUCLEOTIDE SEQUENCE [LARGE SCALE GENOMIC DNA]</scope>
</reference>
<feature type="domain" description="Sulfotransferase" evidence="3">
    <location>
        <begin position="58"/>
        <end position="329"/>
    </location>
</feature>
<sequence>MSFEERPTIVDVDQEITKEIHGYTKMKKKYVWVGPELYFYPDTYRTFGPKFYEFAIRPTDIFLVAHPRTGTTWVSEMIWLLNNNLNYAKAKNLDIDSRFPLLDLCLVLTPESEKERLNRIPNEMDKQFLRNLVEPTVNKIINAPSPRLIKTHLPFSLLPPTLLDTTKVVYLIRDPRDVIVSMYHIGKLRFLKDDVDFATFWSLFRRGLVTWSPIFSHLKEAWRMRVNSNMLFLKFEELSANLPGSLRRLANFFGKSYSDDQIQSLSKHLGFDEFKKNSAVNQSQGFHKLGIVNEDYAFIRKGKVGDWRTYFTDELKPDVDKWMSDNMKNIDPSCLLYTTEG</sequence>
<dbReference type="Proteomes" id="UP001497472">
    <property type="component" value="Unassembled WGS sequence"/>
</dbReference>
<dbReference type="SUPFAM" id="SSF52540">
    <property type="entry name" value="P-loop containing nucleoside triphosphate hydrolases"/>
    <property type="match status" value="1"/>
</dbReference>
<accession>A0AAV1JTM7</accession>
<evidence type="ECO:0000313" key="5">
    <source>
        <dbReference type="Proteomes" id="UP001497472"/>
    </source>
</evidence>